<dbReference type="InterPro" id="IPR007167">
    <property type="entry name" value="Fe-transptr_FeoA-like"/>
</dbReference>
<evidence type="ECO:0000313" key="4">
    <source>
        <dbReference type="Proteomes" id="UP000199642"/>
    </source>
</evidence>
<reference evidence="4" key="1">
    <citation type="submission" date="2016-10" db="EMBL/GenBank/DDBJ databases">
        <authorList>
            <person name="Varghese N."/>
            <person name="Submissions S."/>
        </authorList>
    </citation>
    <scope>NUCLEOTIDE SEQUENCE [LARGE SCALE GENOMIC DNA]</scope>
    <source>
        <strain evidence="4">DSM 19315</strain>
    </source>
</reference>
<keyword evidence="4" id="KW-1185">Reference proteome</keyword>
<dbReference type="EMBL" id="FOPC01000018">
    <property type="protein sequence ID" value="SFH12009.1"/>
    <property type="molecule type" value="Genomic_DNA"/>
</dbReference>
<proteinExistence type="predicted"/>
<dbReference type="GO" id="GO:0046914">
    <property type="term" value="F:transition metal ion binding"/>
    <property type="evidence" value="ECO:0007669"/>
    <property type="project" value="InterPro"/>
</dbReference>
<feature type="domain" description="Ferrous iron transporter FeoA-like" evidence="2">
    <location>
        <begin position="10"/>
        <end position="81"/>
    </location>
</feature>
<evidence type="ECO:0000259" key="2">
    <source>
        <dbReference type="SMART" id="SM00899"/>
    </source>
</evidence>
<dbReference type="SMART" id="SM00899">
    <property type="entry name" value="FeoA"/>
    <property type="match status" value="1"/>
</dbReference>
<evidence type="ECO:0000313" key="3">
    <source>
        <dbReference type="EMBL" id="SFH12009.1"/>
    </source>
</evidence>
<dbReference type="AlphaFoldDB" id="A0A1I2XG69"/>
<dbReference type="Gene3D" id="2.30.30.90">
    <property type="match status" value="1"/>
</dbReference>
<dbReference type="InterPro" id="IPR008988">
    <property type="entry name" value="Transcriptional_repressor_C"/>
</dbReference>
<dbReference type="Proteomes" id="UP000199642">
    <property type="component" value="Unassembled WGS sequence"/>
</dbReference>
<dbReference type="SUPFAM" id="SSF50037">
    <property type="entry name" value="C-terminal domain of transcriptional repressors"/>
    <property type="match status" value="1"/>
</dbReference>
<dbReference type="InterPro" id="IPR038157">
    <property type="entry name" value="FeoA_core_dom"/>
</dbReference>
<dbReference type="Pfam" id="PF04023">
    <property type="entry name" value="FeoA"/>
    <property type="match status" value="1"/>
</dbReference>
<name>A0A1I2XG69_9BACT</name>
<accession>A0A1I2XG69</accession>
<protein>
    <submittedName>
        <fullName evidence="3">Ferrous iron transport protein A</fullName>
    </submittedName>
</protein>
<keyword evidence="1" id="KW-0408">Iron</keyword>
<organism evidence="3 4">
    <name type="scientific">Algoriphagus hitonicola</name>
    <dbReference type="NCBI Taxonomy" id="435880"/>
    <lineage>
        <taxon>Bacteria</taxon>
        <taxon>Pseudomonadati</taxon>
        <taxon>Bacteroidota</taxon>
        <taxon>Cytophagia</taxon>
        <taxon>Cytophagales</taxon>
        <taxon>Cyclobacteriaceae</taxon>
        <taxon>Algoriphagus</taxon>
    </lineage>
</organism>
<gene>
    <name evidence="3" type="ORF">SAMN04487988_11846</name>
</gene>
<dbReference type="STRING" id="435880.SAMN04487988_11846"/>
<evidence type="ECO:0000256" key="1">
    <source>
        <dbReference type="ARBA" id="ARBA00023004"/>
    </source>
</evidence>
<sequence>MIPELAHKFMTADQLPLLKQAIIREVKDSPLRINLMELGFLPGKIICLHHVAPASGPMAFLLEETILALRKNEASLLEVQLL</sequence>